<name>A0A7W7KEP3_PSENT</name>
<evidence type="ECO:0000313" key="1">
    <source>
        <dbReference type="EMBL" id="MBB4861461.1"/>
    </source>
</evidence>
<protein>
    <submittedName>
        <fullName evidence="1">Uncharacterized protein</fullName>
    </submittedName>
</protein>
<sequence>MNILNPYRTGTLYYTNFNAFVAQYKDATEAQMLKANEKVVKAQGNYLNLTDAQASALAFERDCLATIFLAKFGRSINASKPA</sequence>
<dbReference type="Proteomes" id="UP000566995">
    <property type="component" value="Unassembled WGS sequence"/>
</dbReference>
<dbReference type="AlphaFoldDB" id="A0A7W7KEP3"/>
<dbReference type="EMBL" id="JACHLI010000001">
    <property type="protein sequence ID" value="MBB4861461.1"/>
    <property type="molecule type" value="Genomic_DNA"/>
</dbReference>
<reference evidence="1 2" key="1">
    <citation type="submission" date="2020-08" db="EMBL/GenBank/DDBJ databases">
        <title>Functional genomics of gut bacteria from endangered species of beetles.</title>
        <authorList>
            <person name="Carlos-Shanley C."/>
        </authorList>
    </citation>
    <scope>NUCLEOTIDE SEQUENCE [LARGE SCALE GENOMIC DNA]</scope>
    <source>
        <strain evidence="1 2">S00179</strain>
    </source>
</reference>
<dbReference type="RefSeq" id="WP_184585725.1">
    <property type="nucleotide sequence ID" value="NZ_JACHLI010000001.1"/>
</dbReference>
<comment type="caution">
    <text evidence="1">The sequence shown here is derived from an EMBL/GenBank/DDBJ whole genome shotgun (WGS) entry which is preliminary data.</text>
</comment>
<accession>A0A7W7KEP3</accession>
<organism evidence="1 2">
    <name type="scientific">Pseudomonas nitroreducens</name>
    <dbReference type="NCBI Taxonomy" id="46680"/>
    <lineage>
        <taxon>Bacteria</taxon>
        <taxon>Pseudomonadati</taxon>
        <taxon>Pseudomonadota</taxon>
        <taxon>Gammaproteobacteria</taxon>
        <taxon>Pseudomonadales</taxon>
        <taxon>Pseudomonadaceae</taxon>
        <taxon>Pseudomonas</taxon>
    </lineage>
</organism>
<evidence type="ECO:0000313" key="2">
    <source>
        <dbReference type="Proteomes" id="UP000566995"/>
    </source>
</evidence>
<proteinExistence type="predicted"/>
<gene>
    <name evidence="1" type="ORF">HNP46_000272</name>
</gene>